<dbReference type="InterPro" id="IPR011989">
    <property type="entry name" value="ARM-like"/>
</dbReference>
<dbReference type="Gene3D" id="1.25.10.10">
    <property type="entry name" value="Leucine-rich Repeat Variant"/>
    <property type="match status" value="1"/>
</dbReference>
<dbReference type="SMART" id="SM01297">
    <property type="entry name" value="KAP"/>
    <property type="match status" value="1"/>
</dbReference>
<gene>
    <name evidence="1" type="primary">KIFAP3_1</name>
    <name evidence="1" type="ORF">AMECASPLE_000497</name>
</gene>
<comment type="caution">
    <text evidence="1">The sequence shown here is derived from an EMBL/GenBank/DDBJ whole genome shotgun (WGS) entry which is preliminary data.</text>
</comment>
<accession>A0ABV0YVS6</accession>
<dbReference type="Proteomes" id="UP001469553">
    <property type="component" value="Unassembled WGS sequence"/>
</dbReference>
<dbReference type="InterPro" id="IPR016024">
    <property type="entry name" value="ARM-type_fold"/>
</dbReference>
<evidence type="ECO:0000313" key="2">
    <source>
        <dbReference type="Proteomes" id="UP001469553"/>
    </source>
</evidence>
<dbReference type="PANTHER" id="PTHR15605:SF2">
    <property type="entry name" value="KINESIN-ASSOCIATED PROTEIN 3"/>
    <property type="match status" value="1"/>
</dbReference>
<dbReference type="InterPro" id="IPR000225">
    <property type="entry name" value="Armadillo"/>
</dbReference>
<dbReference type="EMBL" id="JAHRIP010047039">
    <property type="protein sequence ID" value="MEQ2297989.1"/>
    <property type="molecule type" value="Genomic_DNA"/>
</dbReference>
<reference evidence="1 2" key="1">
    <citation type="submission" date="2021-06" db="EMBL/GenBank/DDBJ databases">
        <authorList>
            <person name="Palmer J.M."/>
        </authorList>
    </citation>
    <scope>NUCLEOTIDE SEQUENCE [LARGE SCALE GENOMIC DNA]</scope>
    <source>
        <strain evidence="1 2">AS_MEX2019</strain>
        <tissue evidence="1">Muscle</tissue>
    </source>
</reference>
<proteinExistence type="predicted"/>
<dbReference type="Pfam" id="PF05804">
    <property type="entry name" value="KAP"/>
    <property type="match status" value="1"/>
</dbReference>
<dbReference type="SMART" id="SM00185">
    <property type="entry name" value="ARM"/>
    <property type="match status" value="5"/>
</dbReference>
<organism evidence="1 2">
    <name type="scientific">Ameca splendens</name>
    <dbReference type="NCBI Taxonomy" id="208324"/>
    <lineage>
        <taxon>Eukaryota</taxon>
        <taxon>Metazoa</taxon>
        <taxon>Chordata</taxon>
        <taxon>Craniata</taxon>
        <taxon>Vertebrata</taxon>
        <taxon>Euteleostomi</taxon>
        <taxon>Actinopterygii</taxon>
        <taxon>Neopterygii</taxon>
        <taxon>Teleostei</taxon>
        <taxon>Neoteleostei</taxon>
        <taxon>Acanthomorphata</taxon>
        <taxon>Ovalentaria</taxon>
        <taxon>Atherinomorphae</taxon>
        <taxon>Cyprinodontiformes</taxon>
        <taxon>Goodeidae</taxon>
        <taxon>Ameca</taxon>
    </lineage>
</organism>
<dbReference type="InterPro" id="IPR008658">
    <property type="entry name" value="KAP3"/>
</dbReference>
<sequence>MSDMESQPTGEPRFLKRRVKGCSLDVHPIEKALIVQYEVEATILGDMGEPMVGERKECQKIIRLKSLNADTDTSSLAQKVVEECHLIHQSKLPEVEQLLFYLQNRKQTNDYQEKKSISPRDFRPYAGVELDEEASISSIDEYVELLYEDLQEKIRGAMLIFQLARNKDNLEELMQHEIALGALARLLREDWKQSVDLATTIVYVFFCFSSFSQFHSLVTHFKIGALCMNIIEHELKRFELWQDELQKKKKAYILPVLQQSSAPVLMKFQSLLTKQEQLLKVALCLLLNLAEDTRTELKMRNKNIVHMLVKLLEREDQELLLVVVSFLKKLSIFLENKNDMAEAAAVEKLAQLLPCEHQELLRTTSRLLLNLSFDTLLRSQMVQAGLIPKLSSLLADEAQRQLSLCILYHISMDDRFKSMFAPTDCIPQLMKMVFDCREEQLDVELISLCINLAANKSNAQIICEGNGLKMLMKRALKLKDVLVMKMIRNLSQHGGATKNLFLDHIGDLAAQISEEEAEEFVIECLGTLANLTIPDLDWELVLKEYNLVPYLKNRLKPGSAEDDLILEVVILIGTVSMDDSCAAMLAKSGIIPALIDLLNAQQEDDEFVCQILYVFYQMVFHKATRDVIIKDTQAPAYFIDLMHDSNAAIRQVCDNTLDIIAEYDEEWGKKIQTAKFCFYNSQWLEMVENRQLDEAAEPFLYGDDGEYFNRNGDVLERPDLFYTADGILSADGSISPDFYADFQNSDLGETGHLSSTLEQFASSAPAPADRPVSARSFQPDERFFYSYTTTASRRNISAEVLLPFGLISGVVPGFIVSSHCAKVPTARENSHRLKINQTYDAELASLRVPLKSMDLFAVE</sequence>
<dbReference type="PANTHER" id="PTHR15605">
    <property type="entry name" value="KINESIN-ASSOCIATED PROTEINS"/>
    <property type="match status" value="1"/>
</dbReference>
<name>A0ABV0YVS6_9TELE</name>
<evidence type="ECO:0000313" key="1">
    <source>
        <dbReference type="EMBL" id="MEQ2297989.1"/>
    </source>
</evidence>
<dbReference type="SUPFAM" id="SSF48371">
    <property type="entry name" value="ARM repeat"/>
    <property type="match status" value="1"/>
</dbReference>
<keyword evidence="2" id="KW-1185">Reference proteome</keyword>
<protein>
    <submittedName>
        <fullName evidence="1">Kinesin-associated protein 3</fullName>
    </submittedName>
</protein>